<keyword evidence="7" id="KW-1133">Transmembrane helix</keyword>
<dbReference type="EMBL" id="FKLO01000003">
    <property type="protein sequence ID" value="SAM56899.1"/>
    <property type="molecule type" value="Genomic_DNA"/>
</dbReference>
<dbReference type="RefSeq" id="WP_392406148.1">
    <property type="nucleotide sequence ID" value="NZ_CP171111.1"/>
</dbReference>
<evidence type="ECO:0000256" key="3">
    <source>
        <dbReference type="ARBA" id="ARBA00022553"/>
    </source>
</evidence>
<evidence type="ECO:0000259" key="8">
    <source>
        <dbReference type="PROSITE" id="PS50109"/>
    </source>
</evidence>
<evidence type="ECO:0000256" key="6">
    <source>
        <dbReference type="ARBA" id="ARBA00022777"/>
    </source>
</evidence>
<evidence type="ECO:0000256" key="1">
    <source>
        <dbReference type="ARBA" id="ARBA00000085"/>
    </source>
</evidence>
<comment type="catalytic activity">
    <reaction evidence="1">
        <text>ATP + protein L-histidine = ADP + protein N-phospho-L-histidine.</text>
        <dbReference type="EC" id="2.7.13.3"/>
    </reaction>
</comment>
<proteinExistence type="predicted"/>
<dbReference type="InterPro" id="IPR005467">
    <property type="entry name" value="His_kinase_dom"/>
</dbReference>
<keyword evidence="4" id="KW-0808">Transferase</keyword>
<keyword evidence="6" id="KW-0418">Kinase</keyword>
<keyword evidence="3" id="KW-0597">Phosphoprotein</keyword>
<sequence length="127" mass="14230">MRENNQPITANAPSKPPLTLRADPFWLEQTLANLLENAIRAAPEGSTLTFTVAQTRSYTTLSLHNRTAAPIPDYALPRLFERYYTLNRKENSGLGLTLVAETMHRHSGSTTAENHADGLRITLRFPR</sequence>
<evidence type="ECO:0000256" key="2">
    <source>
        <dbReference type="ARBA" id="ARBA00012438"/>
    </source>
</evidence>
<evidence type="ECO:0000313" key="10">
    <source>
        <dbReference type="Proteomes" id="UP000190837"/>
    </source>
</evidence>
<dbReference type="AlphaFoldDB" id="A0A1C3H1K1"/>
<evidence type="ECO:0000256" key="7">
    <source>
        <dbReference type="ARBA" id="ARBA00022989"/>
    </source>
</evidence>
<evidence type="ECO:0000256" key="4">
    <source>
        <dbReference type="ARBA" id="ARBA00022679"/>
    </source>
</evidence>
<protein>
    <recommendedName>
        <fullName evidence="2">histidine kinase</fullName>
        <ecNumber evidence="2">2.7.13.3</ecNumber>
    </recommendedName>
</protein>
<name>A0A1C3H1K1_9GAMM</name>
<organism evidence="9 10">
    <name type="scientific">Cardiobacterium hominis</name>
    <dbReference type="NCBI Taxonomy" id="2718"/>
    <lineage>
        <taxon>Bacteria</taxon>
        <taxon>Pseudomonadati</taxon>
        <taxon>Pseudomonadota</taxon>
        <taxon>Gammaproteobacteria</taxon>
        <taxon>Cardiobacteriales</taxon>
        <taxon>Cardiobacteriaceae</taxon>
        <taxon>Cardiobacterium</taxon>
    </lineage>
</organism>
<accession>A0A1C3H1K1</accession>
<dbReference type="PANTHER" id="PTHR45436">
    <property type="entry name" value="SENSOR HISTIDINE KINASE YKOH"/>
    <property type="match status" value="1"/>
</dbReference>
<dbReference type="Gene3D" id="3.30.565.10">
    <property type="entry name" value="Histidine kinase-like ATPase, C-terminal domain"/>
    <property type="match status" value="1"/>
</dbReference>
<dbReference type="SUPFAM" id="SSF55874">
    <property type="entry name" value="ATPase domain of HSP90 chaperone/DNA topoisomerase II/histidine kinase"/>
    <property type="match status" value="1"/>
</dbReference>
<dbReference type="SMART" id="SM00387">
    <property type="entry name" value="HATPase_c"/>
    <property type="match status" value="1"/>
</dbReference>
<dbReference type="GO" id="GO:0004673">
    <property type="term" value="F:protein histidine kinase activity"/>
    <property type="evidence" value="ECO:0007669"/>
    <property type="project" value="UniProtKB-EC"/>
</dbReference>
<reference evidence="10" key="1">
    <citation type="submission" date="2016-04" db="EMBL/GenBank/DDBJ databases">
        <authorList>
            <person name="Tagini F."/>
        </authorList>
    </citation>
    <scope>NUCLEOTIDE SEQUENCE [LARGE SCALE GENOMIC DNA]</scope>
    <source>
        <strain evidence="10">CHUV0807</strain>
    </source>
</reference>
<dbReference type="InterPro" id="IPR050428">
    <property type="entry name" value="TCS_sensor_his_kinase"/>
</dbReference>
<dbReference type="Proteomes" id="UP000190837">
    <property type="component" value="Unassembled WGS sequence"/>
</dbReference>
<dbReference type="InterPro" id="IPR036890">
    <property type="entry name" value="HATPase_C_sf"/>
</dbReference>
<evidence type="ECO:0000313" key="9">
    <source>
        <dbReference type="EMBL" id="SAM56899.1"/>
    </source>
</evidence>
<feature type="domain" description="Histidine kinase" evidence="8">
    <location>
        <begin position="1"/>
        <end position="127"/>
    </location>
</feature>
<dbReference type="EC" id="2.7.13.3" evidence="2"/>
<dbReference type="PROSITE" id="PS50109">
    <property type="entry name" value="HIS_KIN"/>
    <property type="match status" value="1"/>
</dbReference>
<dbReference type="PANTHER" id="PTHR45436:SF5">
    <property type="entry name" value="SENSOR HISTIDINE KINASE TRCS"/>
    <property type="match status" value="1"/>
</dbReference>
<keyword evidence="7" id="KW-0472">Membrane</keyword>
<evidence type="ECO:0000256" key="5">
    <source>
        <dbReference type="ARBA" id="ARBA00022692"/>
    </source>
</evidence>
<dbReference type="Pfam" id="PF02518">
    <property type="entry name" value="HATPase_c"/>
    <property type="match status" value="1"/>
</dbReference>
<keyword evidence="5" id="KW-0812">Transmembrane</keyword>
<gene>
    <name evidence="9" type="ORF">CHUV0807_0011</name>
</gene>
<dbReference type="InterPro" id="IPR003594">
    <property type="entry name" value="HATPase_dom"/>
</dbReference>